<protein>
    <submittedName>
        <fullName evidence="6">Uncharacterized protein</fullName>
    </submittedName>
</protein>
<dbReference type="Gene3D" id="3.60.21.10">
    <property type="match status" value="1"/>
</dbReference>
<keyword evidence="7" id="KW-1185">Reference proteome</keyword>
<dbReference type="GO" id="GO:0007154">
    <property type="term" value="P:cell communication"/>
    <property type="evidence" value="ECO:0007669"/>
    <property type="project" value="InterPro"/>
</dbReference>
<dbReference type="Proteomes" id="UP000239907">
    <property type="component" value="Unassembled WGS sequence"/>
</dbReference>
<evidence type="ECO:0000259" key="5">
    <source>
        <dbReference type="Pfam" id="PF03160"/>
    </source>
</evidence>
<dbReference type="SUPFAM" id="SSF141072">
    <property type="entry name" value="CalX-like"/>
    <property type="match status" value="1"/>
</dbReference>
<dbReference type="GO" id="GO:0016787">
    <property type="term" value="F:hydrolase activity"/>
    <property type="evidence" value="ECO:0007669"/>
    <property type="project" value="InterPro"/>
</dbReference>
<dbReference type="InterPro" id="IPR038081">
    <property type="entry name" value="CalX-like_sf"/>
</dbReference>
<name>A0A2S7U3P4_9BACT</name>
<evidence type="ECO:0000256" key="2">
    <source>
        <dbReference type="ARBA" id="ARBA00022737"/>
    </source>
</evidence>
<keyword evidence="2" id="KW-0677">Repeat</keyword>
<dbReference type="AlphaFoldDB" id="A0A2S7U3P4"/>
<dbReference type="Gene3D" id="2.60.40.2030">
    <property type="match status" value="1"/>
</dbReference>
<dbReference type="SUPFAM" id="SSF56300">
    <property type="entry name" value="Metallo-dependent phosphatases"/>
    <property type="match status" value="1"/>
</dbReference>
<keyword evidence="1" id="KW-0732">Signal</keyword>
<dbReference type="EMBL" id="MQWA01000001">
    <property type="protein sequence ID" value="PQJ28773.1"/>
    <property type="molecule type" value="Genomic_DNA"/>
</dbReference>
<comment type="caution">
    <text evidence="6">The sequence shown here is derived from an EMBL/GenBank/DDBJ whole genome shotgun (WGS) entry which is preliminary data.</text>
</comment>
<dbReference type="InterPro" id="IPR029052">
    <property type="entry name" value="Metallo-depent_PP-like"/>
</dbReference>
<feature type="domain" description="Calx-beta" evidence="5">
    <location>
        <begin position="352"/>
        <end position="429"/>
    </location>
</feature>
<dbReference type="GO" id="GO:0016020">
    <property type="term" value="C:membrane"/>
    <property type="evidence" value="ECO:0007669"/>
    <property type="project" value="InterPro"/>
</dbReference>
<sequence>MIGDSGTTGTAKHNVYNAYRTRTGSAHTDAWLMLGDNAYSSGKDTEFQRAVFDSYPELLRNTVMWSCIGNHETGTSGGAPYVDIHTFPTAAECGGVASGSERYFSHDHGNIHFVCLDSQTGGNYNDTPGGGGMVDWLELDLQATDKDWIIAYFHHGPYTKGSHDSDVEGQHIQIRRYVTPLLEKYGVDLVLSGHSHCYERSMLVNGHHSNFSNTTSSLSGDFVLGTHGLDTGNGSDVGSIDSAGAFLTSGFTGVYEKPLAEGEKGTIYTICGASGKISNWDGGSSATVNPTPHPVFVVNLRVMGSMILTVDGNKLNAQYIDGANSIRDDFTIVKGTTIEVSATDDSFAEHGADNTATFTLTRSGATSFAEDVNYQVSGSAVNGGDYSPMLTGSVSFTADETSKQLTVTRVVDSLAEGSESMEVTVTAAQQAAGSGGALRDRYFLGTQTMDSATLADKPSQDWWFGQLGAAVLTDALWKLDTDNDQLDRLQEYAFGGSIGTDDSALLPTFQFSANTLELYYSQNNALTDLTFSVLTSTDLFDWTEVGVDYSLDGPANPTGVESRKGEVTLGTEETRRFIQLRIEK</sequence>
<dbReference type="InterPro" id="IPR004843">
    <property type="entry name" value="Calcineurin-like_PHP"/>
</dbReference>
<accession>A0A2S7U3P4</accession>
<evidence type="ECO:0000256" key="3">
    <source>
        <dbReference type="ARBA" id="ARBA00022837"/>
    </source>
</evidence>
<evidence type="ECO:0000256" key="1">
    <source>
        <dbReference type="ARBA" id="ARBA00022729"/>
    </source>
</evidence>
<feature type="domain" description="Calcineurin-like phosphoesterase" evidence="4">
    <location>
        <begin position="27"/>
        <end position="198"/>
    </location>
</feature>
<reference evidence="6 7" key="1">
    <citation type="submission" date="2016-12" db="EMBL/GenBank/DDBJ databases">
        <title>Study of bacterial adaptation to deep sea.</title>
        <authorList>
            <person name="Song J."/>
            <person name="Yoshizawa S."/>
            <person name="Kogure K."/>
        </authorList>
    </citation>
    <scope>NUCLEOTIDE SEQUENCE [LARGE SCALE GENOMIC DNA]</scope>
    <source>
        <strain evidence="6 7">SAORIC-165</strain>
    </source>
</reference>
<dbReference type="InterPro" id="IPR003644">
    <property type="entry name" value="Calx_beta"/>
</dbReference>
<evidence type="ECO:0000313" key="7">
    <source>
        <dbReference type="Proteomes" id="UP000239907"/>
    </source>
</evidence>
<proteinExistence type="predicted"/>
<dbReference type="PANTHER" id="PTHR45867:SF3">
    <property type="entry name" value="ACID PHOSPHATASE TYPE 7"/>
    <property type="match status" value="1"/>
</dbReference>
<dbReference type="Pfam" id="PF03160">
    <property type="entry name" value="Calx-beta"/>
    <property type="match status" value="1"/>
</dbReference>
<dbReference type="Pfam" id="PF00149">
    <property type="entry name" value="Metallophos"/>
    <property type="match status" value="1"/>
</dbReference>
<dbReference type="PANTHER" id="PTHR45867">
    <property type="entry name" value="PURPLE ACID PHOSPHATASE"/>
    <property type="match status" value="1"/>
</dbReference>
<keyword evidence="3" id="KW-0106">Calcium</keyword>
<organism evidence="6 7">
    <name type="scientific">Rubritalea profundi</name>
    <dbReference type="NCBI Taxonomy" id="1658618"/>
    <lineage>
        <taxon>Bacteria</taxon>
        <taxon>Pseudomonadati</taxon>
        <taxon>Verrucomicrobiota</taxon>
        <taxon>Verrucomicrobiia</taxon>
        <taxon>Verrucomicrobiales</taxon>
        <taxon>Rubritaleaceae</taxon>
        <taxon>Rubritalea</taxon>
    </lineage>
</organism>
<evidence type="ECO:0000259" key="4">
    <source>
        <dbReference type="Pfam" id="PF00149"/>
    </source>
</evidence>
<gene>
    <name evidence="6" type="ORF">BSZ32_09870</name>
</gene>
<evidence type="ECO:0000313" key="6">
    <source>
        <dbReference type="EMBL" id="PQJ28773.1"/>
    </source>
</evidence>
<dbReference type="RefSeq" id="WP_165788765.1">
    <property type="nucleotide sequence ID" value="NZ_MQWA01000001.1"/>
</dbReference>